<dbReference type="GO" id="GO:0005886">
    <property type="term" value="C:plasma membrane"/>
    <property type="evidence" value="ECO:0007669"/>
    <property type="project" value="UniProtKB-SubCell"/>
</dbReference>
<keyword evidence="2" id="KW-1003">Cell membrane</keyword>
<organism evidence="10 11">
    <name type="scientific">Alteribacillus iranensis</name>
    <dbReference type="NCBI Taxonomy" id="930128"/>
    <lineage>
        <taxon>Bacteria</taxon>
        <taxon>Bacillati</taxon>
        <taxon>Bacillota</taxon>
        <taxon>Bacilli</taxon>
        <taxon>Bacillales</taxon>
        <taxon>Bacillaceae</taxon>
        <taxon>Alteribacillus</taxon>
    </lineage>
</organism>
<dbReference type="AlphaFoldDB" id="A0A1I2CYW5"/>
<dbReference type="Pfam" id="PF00015">
    <property type="entry name" value="MCPsignal"/>
    <property type="match status" value="1"/>
</dbReference>
<protein>
    <submittedName>
        <fullName evidence="10">Methyl-accepting chemotaxis protein</fullName>
    </submittedName>
</protein>
<dbReference type="GO" id="GO:0004888">
    <property type="term" value="F:transmembrane signaling receptor activity"/>
    <property type="evidence" value="ECO:0007669"/>
    <property type="project" value="InterPro"/>
</dbReference>
<dbReference type="SUPFAM" id="SSF58104">
    <property type="entry name" value="Methyl-accepting chemotaxis protein (MCP) signaling domain"/>
    <property type="match status" value="1"/>
</dbReference>
<evidence type="ECO:0000313" key="11">
    <source>
        <dbReference type="Proteomes" id="UP000199516"/>
    </source>
</evidence>
<dbReference type="InterPro" id="IPR004090">
    <property type="entry name" value="Chemotax_Me-accpt_rcpt"/>
</dbReference>
<feature type="domain" description="Methyl-accepting transducer" evidence="8">
    <location>
        <begin position="282"/>
        <end position="518"/>
    </location>
</feature>
<sequence length="569" mass="63084">MNRKNQITWKLGFIIMGILCVSLAIIFLSMYRTNYQEIKKAAGIELYGCANITTALVSPSDINQAKAGDDQIAADLGEQISWTVHHKDIFEGQYLLDFDGTLLATDENLQKQGFRPGDSFYVDEDIMKELQETKSPVYSDVYEFGGMERLTGYAPIFEDHDPSKNIVAVSAIDFESSILHERTWNMVKGSFLFAIFPILLAGVFTIILIKRTTDPLSDVIRFASRVADGDLSVSHLKIKRKDEIGELSSDLNTMRDNLVSIIGEVSENSSHVATASEQLSASAEEISATAEQNVSATQEVKERTHKQSDIVLRTNQILANLSSKNEGMSEKAQELNQKSFHTKESAEVGYEMIQESMGQMRVVNEKANNLKESMSTLTHKSNEIEEIIAMITQISNQTNLLALNAAIEASHAGEHGKGFAVVADEVRHLAEQSAKATQQISQLIHDIQADTSQAMAETQESTTAMEEGTTMIDKAGNTFYEINTSVQDVTQEIHDIYQDITNVTEGIKEVVEAMDTIEHLSTTNNESTLRVLSQTEDQAAAIEEITSLMETLSLQAEELDNKTKRFKLA</sequence>
<dbReference type="InterPro" id="IPR003660">
    <property type="entry name" value="HAMP_dom"/>
</dbReference>
<dbReference type="RefSeq" id="WP_177194761.1">
    <property type="nucleotide sequence ID" value="NZ_FONT01000003.1"/>
</dbReference>
<keyword evidence="11" id="KW-1185">Reference proteome</keyword>
<accession>A0A1I2CYW5</accession>
<dbReference type="PRINTS" id="PR00260">
    <property type="entry name" value="CHEMTRNSDUCR"/>
</dbReference>
<evidence type="ECO:0000259" key="9">
    <source>
        <dbReference type="PROSITE" id="PS50885"/>
    </source>
</evidence>
<proteinExistence type="inferred from homology"/>
<evidence type="ECO:0000256" key="7">
    <source>
        <dbReference type="SAM" id="Phobius"/>
    </source>
</evidence>
<comment type="subcellular location">
    <subcellularLocation>
        <location evidence="1">Cell membrane</location>
    </subcellularLocation>
</comment>
<keyword evidence="3 7" id="KW-0472">Membrane</keyword>
<dbReference type="STRING" id="930128.SAMN05192532_103296"/>
<evidence type="ECO:0000256" key="5">
    <source>
        <dbReference type="ARBA" id="ARBA00029447"/>
    </source>
</evidence>
<feature type="transmembrane region" description="Helical" evidence="7">
    <location>
        <begin position="12"/>
        <end position="31"/>
    </location>
</feature>
<evidence type="ECO:0000259" key="8">
    <source>
        <dbReference type="PROSITE" id="PS50111"/>
    </source>
</evidence>
<dbReference type="GO" id="GO:0006935">
    <property type="term" value="P:chemotaxis"/>
    <property type="evidence" value="ECO:0007669"/>
    <property type="project" value="InterPro"/>
</dbReference>
<dbReference type="PROSITE" id="PS50885">
    <property type="entry name" value="HAMP"/>
    <property type="match status" value="1"/>
</dbReference>
<dbReference type="SMART" id="SM00304">
    <property type="entry name" value="HAMP"/>
    <property type="match status" value="1"/>
</dbReference>
<dbReference type="PROSITE" id="PS50111">
    <property type="entry name" value="CHEMOTAXIS_TRANSDUC_2"/>
    <property type="match status" value="1"/>
</dbReference>
<dbReference type="PANTHER" id="PTHR32089">
    <property type="entry name" value="METHYL-ACCEPTING CHEMOTAXIS PROTEIN MCPB"/>
    <property type="match status" value="1"/>
</dbReference>
<keyword evidence="7" id="KW-0812">Transmembrane</keyword>
<dbReference type="Gene3D" id="1.10.287.950">
    <property type="entry name" value="Methyl-accepting chemotaxis protein"/>
    <property type="match status" value="1"/>
</dbReference>
<dbReference type="Proteomes" id="UP000199516">
    <property type="component" value="Unassembled WGS sequence"/>
</dbReference>
<feature type="domain" description="HAMP" evidence="9">
    <location>
        <begin position="210"/>
        <end position="263"/>
    </location>
</feature>
<dbReference type="InterPro" id="IPR004089">
    <property type="entry name" value="MCPsignal_dom"/>
</dbReference>
<gene>
    <name evidence="10" type="ORF">SAMN05192532_103296</name>
</gene>
<dbReference type="PANTHER" id="PTHR32089:SF114">
    <property type="entry name" value="METHYL-ACCEPTING CHEMOTAXIS PROTEIN MCPB"/>
    <property type="match status" value="1"/>
</dbReference>
<dbReference type="CDD" id="cd06225">
    <property type="entry name" value="HAMP"/>
    <property type="match status" value="1"/>
</dbReference>
<dbReference type="Pfam" id="PF00672">
    <property type="entry name" value="HAMP"/>
    <property type="match status" value="1"/>
</dbReference>
<dbReference type="EMBL" id="FONT01000003">
    <property type="protein sequence ID" value="SFE73517.1"/>
    <property type="molecule type" value="Genomic_DNA"/>
</dbReference>
<keyword evidence="7" id="KW-1133">Transmembrane helix</keyword>
<evidence type="ECO:0000256" key="6">
    <source>
        <dbReference type="PROSITE-ProRule" id="PRU00284"/>
    </source>
</evidence>
<evidence type="ECO:0000256" key="3">
    <source>
        <dbReference type="ARBA" id="ARBA00023136"/>
    </source>
</evidence>
<dbReference type="SMART" id="SM00283">
    <property type="entry name" value="MA"/>
    <property type="match status" value="1"/>
</dbReference>
<reference evidence="10 11" key="1">
    <citation type="submission" date="2016-10" db="EMBL/GenBank/DDBJ databases">
        <authorList>
            <person name="de Groot N.N."/>
        </authorList>
    </citation>
    <scope>NUCLEOTIDE SEQUENCE [LARGE SCALE GENOMIC DNA]</scope>
    <source>
        <strain evidence="10 11">DSM 23995</strain>
    </source>
</reference>
<name>A0A1I2CYW5_9BACI</name>
<evidence type="ECO:0000313" key="10">
    <source>
        <dbReference type="EMBL" id="SFE73517.1"/>
    </source>
</evidence>
<feature type="transmembrane region" description="Helical" evidence="7">
    <location>
        <begin position="191"/>
        <end position="209"/>
    </location>
</feature>
<dbReference type="CDD" id="cd11386">
    <property type="entry name" value="MCP_signal"/>
    <property type="match status" value="1"/>
</dbReference>
<comment type="similarity">
    <text evidence="5">Belongs to the methyl-accepting chemotaxis (MCP) protein family.</text>
</comment>
<evidence type="ECO:0000256" key="2">
    <source>
        <dbReference type="ARBA" id="ARBA00022475"/>
    </source>
</evidence>
<evidence type="ECO:0000256" key="4">
    <source>
        <dbReference type="ARBA" id="ARBA00023224"/>
    </source>
</evidence>
<dbReference type="GO" id="GO:0007165">
    <property type="term" value="P:signal transduction"/>
    <property type="evidence" value="ECO:0007669"/>
    <property type="project" value="UniProtKB-KW"/>
</dbReference>
<keyword evidence="4 6" id="KW-0807">Transducer</keyword>
<evidence type="ECO:0000256" key="1">
    <source>
        <dbReference type="ARBA" id="ARBA00004236"/>
    </source>
</evidence>